<feature type="transmembrane region" description="Helical" evidence="1">
    <location>
        <begin position="6"/>
        <end position="25"/>
    </location>
</feature>
<keyword evidence="1" id="KW-0812">Transmembrane</keyword>
<evidence type="ECO:0000256" key="1">
    <source>
        <dbReference type="SAM" id="Phobius"/>
    </source>
</evidence>
<organism evidence="2 3">
    <name type="scientific">Gordonia phage Phendrix</name>
    <dbReference type="NCBI Taxonomy" id="2593335"/>
    <lineage>
        <taxon>Viruses</taxon>
        <taxon>Duplodnaviria</taxon>
        <taxon>Heunggongvirae</taxon>
        <taxon>Uroviricota</taxon>
        <taxon>Caudoviricetes</taxon>
        <taxon>Godonkavirus</taxon>
        <taxon>Godonkavirus phendrix</taxon>
    </lineage>
</organism>
<accession>A0A514U0Y0</accession>
<dbReference type="EMBL" id="MN096369">
    <property type="protein sequence ID" value="QDK02595.1"/>
    <property type="molecule type" value="Genomic_DNA"/>
</dbReference>
<feature type="transmembrane region" description="Helical" evidence="1">
    <location>
        <begin position="37"/>
        <end position="62"/>
    </location>
</feature>
<evidence type="ECO:0000313" key="3">
    <source>
        <dbReference type="Proteomes" id="UP000319596"/>
    </source>
</evidence>
<keyword evidence="1" id="KW-1133">Transmembrane helix</keyword>
<sequence>MPELALWIGIPLLWILSGMLSFRWYNLATGNKPEDEFVWIMGPIVLPILPLVAVVCGVAYVVSRDKLGIPTAIKTFMLPLEYDKNEYSSLGQDLRKRESEARTFASNAKSDTERQIFVEAANRYGELGREARNRGGWYSGNTERVKKFKKKNNLT</sequence>
<dbReference type="GeneID" id="77924609"/>
<keyword evidence="3" id="KW-1185">Reference proteome</keyword>
<name>A0A514U0Y0_9CAUD</name>
<protein>
    <submittedName>
        <fullName evidence="2">Uncharacterized protein</fullName>
    </submittedName>
</protein>
<proteinExistence type="predicted"/>
<keyword evidence="1" id="KW-0472">Membrane</keyword>
<gene>
    <name evidence="2" type="primary">47</name>
    <name evidence="2" type="ORF">SEA_PHENDRIX_47</name>
</gene>
<dbReference type="Proteomes" id="UP000319596">
    <property type="component" value="Segment"/>
</dbReference>
<reference evidence="2 3" key="1">
    <citation type="submission" date="2019-06" db="EMBL/GenBank/DDBJ databases">
        <authorList>
            <person name="Burns M.A."/>
            <person name="Hill G.C."/>
            <person name="Wesley B.E."/>
            <person name="Womack T.V."/>
            <person name="Krukonis G.P."/>
            <person name="Delesalle V.A."/>
            <person name="Garlena R.A."/>
            <person name="Russell D.A."/>
            <person name="Pope W.H."/>
            <person name="Jacobs-Sera D."/>
            <person name="Hatfull G.F."/>
        </authorList>
    </citation>
    <scope>NUCLEOTIDE SEQUENCE [LARGE SCALE GENOMIC DNA]</scope>
</reference>
<evidence type="ECO:0000313" key="2">
    <source>
        <dbReference type="EMBL" id="QDK02595.1"/>
    </source>
</evidence>
<dbReference type="KEGG" id="vg:77924609"/>
<dbReference type="RefSeq" id="YP_010649091.1">
    <property type="nucleotide sequence ID" value="NC_070764.1"/>
</dbReference>